<organism evidence="10 11">
    <name type="scientific">Ramazzottius varieornatus</name>
    <name type="common">Water bear</name>
    <name type="synonym">Tardigrade</name>
    <dbReference type="NCBI Taxonomy" id="947166"/>
    <lineage>
        <taxon>Eukaryota</taxon>
        <taxon>Metazoa</taxon>
        <taxon>Ecdysozoa</taxon>
        <taxon>Tardigrada</taxon>
        <taxon>Eutardigrada</taxon>
        <taxon>Parachela</taxon>
        <taxon>Hypsibioidea</taxon>
        <taxon>Ramazzottiidae</taxon>
        <taxon>Ramazzottius</taxon>
    </lineage>
</organism>
<dbReference type="GO" id="GO:0006508">
    <property type="term" value="P:proteolysis"/>
    <property type="evidence" value="ECO:0007669"/>
    <property type="project" value="UniProtKB-KW"/>
</dbReference>
<feature type="domain" description="Ubiquitin-like" evidence="9">
    <location>
        <begin position="1"/>
        <end position="70"/>
    </location>
</feature>
<dbReference type="InterPro" id="IPR000626">
    <property type="entry name" value="Ubiquitin-like_dom"/>
</dbReference>
<dbReference type="GO" id="GO:0004190">
    <property type="term" value="F:aspartic-type endopeptidase activity"/>
    <property type="evidence" value="ECO:0007669"/>
    <property type="project" value="UniProtKB-KW"/>
</dbReference>
<comment type="similarity">
    <text evidence="2">Belongs to the DDI1 family.</text>
</comment>
<dbReference type="OrthoDB" id="1047367at2759"/>
<dbReference type="InterPro" id="IPR019103">
    <property type="entry name" value="Peptidase_aspartic_DDI1-type"/>
</dbReference>
<keyword evidence="4" id="KW-0645">Protease</keyword>
<evidence type="ECO:0000256" key="3">
    <source>
        <dbReference type="ARBA" id="ARBA00022490"/>
    </source>
</evidence>
<dbReference type="Gene3D" id="3.10.20.90">
    <property type="entry name" value="Phosphatidylinositol 3-kinase Catalytic Subunit, Chain A, domain 1"/>
    <property type="match status" value="1"/>
</dbReference>
<sequence length="418" mass="45173">MRLTFTTANEQMVTMELGDDMELENVKALCEFDLGIPAKSMVLSANGKQLKDDRMTLGACGLRDGDIVLVQNNATSQPSRSAGGPSPAKLPKIDFSSIVVPGTSSGASTSRPSSSNNAGMTSRFTPLQLGKAQHLADMIRQGSERDPETIERFKKEHPKVVEAALKGDLVTVAEHIKTQHDEMIRKQRILIEQPDSAEAQQLMLEAIRQQQIQDNFEHAMEHAPENFASVHMLYVNCSVNGKQMKAFVDSGAQVSIISKEFAELCNVGHLIDTRFQGVAVGVGTQNIVGKIHACQMSIGGAFFTVSFNVLEANNMQILLGLDMMKRHQMCIDLKRNVLVIGTTNAEAPFLSESELPEKGGKNGMVYEPNETEIQVLIGMGFTRDAARTALSKHNGMVDAAAADLAGSQGSTASTGTPK</sequence>
<comment type="caution">
    <text evidence="10">The sequence shown here is derived from an EMBL/GenBank/DDBJ whole genome shotgun (WGS) entry which is preliminary data.</text>
</comment>
<dbReference type="Proteomes" id="UP000186922">
    <property type="component" value="Unassembled WGS sequence"/>
</dbReference>
<dbReference type="InterPro" id="IPR029071">
    <property type="entry name" value="Ubiquitin-like_domsf"/>
</dbReference>
<evidence type="ECO:0000256" key="7">
    <source>
        <dbReference type="SAM" id="MobiDB-lite"/>
    </source>
</evidence>
<dbReference type="Gene3D" id="2.40.70.10">
    <property type="entry name" value="Acid Proteases"/>
    <property type="match status" value="1"/>
</dbReference>
<dbReference type="SMART" id="SM00165">
    <property type="entry name" value="UBA"/>
    <property type="match status" value="1"/>
</dbReference>
<dbReference type="Gene3D" id="1.10.8.10">
    <property type="entry name" value="DNA helicase RuvA subunit, C-terminal domain"/>
    <property type="match status" value="1"/>
</dbReference>
<dbReference type="InterPro" id="IPR033882">
    <property type="entry name" value="DDI1_N"/>
</dbReference>
<feature type="compositionally biased region" description="Low complexity" evidence="7">
    <location>
        <begin position="101"/>
        <end position="118"/>
    </location>
</feature>
<keyword evidence="3" id="KW-0963">Cytoplasm</keyword>
<evidence type="ECO:0000313" key="10">
    <source>
        <dbReference type="EMBL" id="GAU93255.1"/>
    </source>
</evidence>
<evidence type="ECO:0000256" key="1">
    <source>
        <dbReference type="ARBA" id="ARBA00004496"/>
    </source>
</evidence>
<dbReference type="PROSITE" id="PS50053">
    <property type="entry name" value="UBIQUITIN_2"/>
    <property type="match status" value="1"/>
</dbReference>
<dbReference type="PANTHER" id="PTHR15397">
    <property type="entry name" value="SODIUM-GLUCOSE COTRANSPORTER REGULATORY PROTEIN -RELATED"/>
    <property type="match status" value="1"/>
</dbReference>
<dbReference type="InterPro" id="IPR015940">
    <property type="entry name" value="UBA"/>
</dbReference>
<evidence type="ECO:0008006" key="12">
    <source>
        <dbReference type="Google" id="ProtNLM"/>
    </source>
</evidence>
<dbReference type="CDD" id="cd01796">
    <property type="entry name" value="Ubl_Ddi1_like"/>
    <property type="match status" value="1"/>
</dbReference>
<proteinExistence type="inferred from homology"/>
<dbReference type="CDD" id="cd05479">
    <property type="entry name" value="RP_DDI"/>
    <property type="match status" value="1"/>
</dbReference>
<accession>A0A1D1UXY3</accession>
<evidence type="ECO:0000259" key="8">
    <source>
        <dbReference type="PROSITE" id="PS50030"/>
    </source>
</evidence>
<dbReference type="Pfam" id="PF09668">
    <property type="entry name" value="Asp_protease"/>
    <property type="match status" value="1"/>
</dbReference>
<reference evidence="10 11" key="1">
    <citation type="journal article" date="2016" name="Nat. Commun.">
        <title>Extremotolerant tardigrade genome and improved radiotolerance of human cultured cells by tardigrade-unique protein.</title>
        <authorList>
            <person name="Hashimoto T."/>
            <person name="Horikawa D.D."/>
            <person name="Saito Y."/>
            <person name="Kuwahara H."/>
            <person name="Kozuka-Hata H."/>
            <person name="Shin-I T."/>
            <person name="Minakuchi Y."/>
            <person name="Ohishi K."/>
            <person name="Motoyama A."/>
            <person name="Aizu T."/>
            <person name="Enomoto A."/>
            <person name="Kondo K."/>
            <person name="Tanaka S."/>
            <person name="Hara Y."/>
            <person name="Koshikawa S."/>
            <person name="Sagara H."/>
            <person name="Miura T."/>
            <person name="Yokobori S."/>
            <person name="Miyagawa K."/>
            <person name="Suzuki Y."/>
            <person name="Kubo T."/>
            <person name="Oyama M."/>
            <person name="Kohara Y."/>
            <person name="Fujiyama A."/>
            <person name="Arakawa K."/>
            <person name="Katayama T."/>
            <person name="Toyoda A."/>
            <person name="Kunieda T."/>
        </authorList>
    </citation>
    <scope>NUCLEOTIDE SEQUENCE [LARGE SCALE GENOMIC DNA]</scope>
    <source>
        <strain evidence="10 11">YOKOZUNA-1</strain>
    </source>
</reference>
<dbReference type="SUPFAM" id="SSF46934">
    <property type="entry name" value="UBA-like"/>
    <property type="match status" value="1"/>
</dbReference>
<dbReference type="STRING" id="947166.A0A1D1UXY3"/>
<dbReference type="Pfam" id="PF00240">
    <property type="entry name" value="ubiquitin"/>
    <property type="match status" value="1"/>
</dbReference>
<keyword evidence="11" id="KW-1185">Reference proteome</keyword>
<evidence type="ECO:0000256" key="6">
    <source>
        <dbReference type="ARBA" id="ARBA00022801"/>
    </source>
</evidence>
<gene>
    <name evidence="10" type="primary">RvY_05221-1</name>
    <name evidence="10" type="synonym">RvY_05221.1</name>
    <name evidence="10" type="ORF">RvY_05221</name>
</gene>
<name>A0A1D1UXY3_RAMVA</name>
<dbReference type="SUPFAM" id="SSF54236">
    <property type="entry name" value="Ubiquitin-like"/>
    <property type="match status" value="1"/>
</dbReference>
<keyword evidence="5" id="KW-0064">Aspartyl protease</keyword>
<evidence type="ECO:0000256" key="2">
    <source>
        <dbReference type="ARBA" id="ARBA00009136"/>
    </source>
</evidence>
<dbReference type="GO" id="GO:0005737">
    <property type="term" value="C:cytoplasm"/>
    <property type="evidence" value="ECO:0007669"/>
    <property type="project" value="UniProtKB-SubCell"/>
</dbReference>
<dbReference type="AlphaFoldDB" id="A0A1D1UXY3"/>
<dbReference type="SMART" id="SM00213">
    <property type="entry name" value="UBQ"/>
    <property type="match status" value="1"/>
</dbReference>
<dbReference type="PANTHER" id="PTHR15397:SF3">
    <property type="entry name" value="DNA DAMAGE INDUCIBLE 1 HOMOLOG 2"/>
    <property type="match status" value="1"/>
</dbReference>
<dbReference type="SUPFAM" id="SSF50630">
    <property type="entry name" value="Acid proteases"/>
    <property type="match status" value="1"/>
</dbReference>
<evidence type="ECO:0000256" key="4">
    <source>
        <dbReference type="ARBA" id="ARBA00022670"/>
    </source>
</evidence>
<evidence type="ECO:0000313" key="11">
    <source>
        <dbReference type="Proteomes" id="UP000186922"/>
    </source>
</evidence>
<dbReference type="InterPro" id="IPR021109">
    <property type="entry name" value="Peptidase_aspartic_dom_sf"/>
</dbReference>
<dbReference type="PROSITE" id="PS50030">
    <property type="entry name" value="UBA"/>
    <property type="match status" value="1"/>
</dbReference>
<dbReference type="InterPro" id="IPR009060">
    <property type="entry name" value="UBA-like_sf"/>
</dbReference>
<keyword evidence="6" id="KW-0378">Hydrolase</keyword>
<dbReference type="EMBL" id="BDGG01000002">
    <property type="protein sequence ID" value="GAU93255.1"/>
    <property type="molecule type" value="Genomic_DNA"/>
</dbReference>
<evidence type="ECO:0000256" key="5">
    <source>
        <dbReference type="ARBA" id="ARBA00022750"/>
    </source>
</evidence>
<comment type="subcellular location">
    <subcellularLocation>
        <location evidence="1">Cytoplasm</location>
    </subcellularLocation>
</comment>
<feature type="region of interest" description="Disordered" evidence="7">
    <location>
        <begin position="101"/>
        <end position="122"/>
    </location>
</feature>
<protein>
    <recommendedName>
        <fullName evidence="12">UBA domain-containing protein</fullName>
    </recommendedName>
</protein>
<evidence type="ECO:0000259" key="9">
    <source>
        <dbReference type="PROSITE" id="PS50053"/>
    </source>
</evidence>
<feature type="domain" description="UBA" evidence="8">
    <location>
        <begin position="367"/>
        <end position="407"/>
    </location>
</feature>